<evidence type="ECO:0000313" key="3">
    <source>
        <dbReference type="EMBL" id="CZR69689.1"/>
    </source>
</evidence>
<organism evidence="3 4">
    <name type="scientific">Phialocephala subalpina</name>
    <dbReference type="NCBI Taxonomy" id="576137"/>
    <lineage>
        <taxon>Eukaryota</taxon>
        <taxon>Fungi</taxon>
        <taxon>Dikarya</taxon>
        <taxon>Ascomycota</taxon>
        <taxon>Pezizomycotina</taxon>
        <taxon>Leotiomycetes</taxon>
        <taxon>Helotiales</taxon>
        <taxon>Mollisiaceae</taxon>
        <taxon>Phialocephala</taxon>
        <taxon>Phialocephala fortinii species complex</taxon>
    </lineage>
</organism>
<reference evidence="3 4" key="1">
    <citation type="submission" date="2016-03" db="EMBL/GenBank/DDBJ databases">
        <authorList>
            <person name="Ploux O."/>
        </authorList>
    </citation>
    <scope>NUCLEOTIDE SEQUENCE [LARGE SCALE GENOMIC DNA]</scope>
    <source>
        <strain evidence="3 4">UAMH 11012</strain>
    </source>
</reference>
<dbReference type="InterPro" id="IPR020904">
    <property type="entry name" value="Sc_DH/Rdtase_CS"/>
</dbReference>
<dbReference type="GO" id="GO:0009688">
    <property type="term" value="P:abscisic acid biosynthetic process"/>
    <property type="evidence" value="ECO:0007669"/>
    <property type="project" value="UniProtKB-ARBA"/>
</dbReference>
<dbReference type="EMBL" id="FJOG01000077">
    <property type="protein sequence ID" value="CZR69689.1"/>
    <property type="molecule type" value="Genomic_DNA"/>
</dbReference>
<accession>A0A1L7XXH1</accession>
<dbReference type="SUPFAM" id="SSF51735">
    <property type="entry name" value="NAD(P)-binding Rossmann-fold domains"/>
    <property type="match status" value="1"/>
</dbReference>
<gene>
    <name evidence="3" type="ORF">PAC_19589</name>
</gene>
<dbReference type="InterPro" id="IPR036291">
    <property type="entry name" value="NAD(P)-bd_dom_sf"/>
</dbReference>
<keyword evidence="4" id="KW-1185">Reference proteome</keyword>
<dbReference type="STRING" id="576137.A0A1L7XXH1"/>
<comment type="similarity">
    <text evidence="1">Belongs to the short-chain dehydrogenases/reductases (SDR) family.</text>
</comment>
<dbReference type="Gene3D" id="3.40.50.720">
    <property type="entry name" value="NAD(P)-binding Rossmann-like Domain"/>
    <property type="match status" value="1"/>
</dbReference>
<keyword evidence="2" id="KW-0521">NADP</keyword>
<dbReference type="PANTHER" id="PTHR42760:SF121">
    <property type="entry name" value="3-OXOACYL-(ACYL-CARRIER-PROTEIN) REDUCTASE"/>
    <property type="match status" value="1"/>
</dbReference>
<dbReference type="Proteomes" id="UP000184330">
    <property type="component" value="Unassembled WGS sequence"/>
</dbReference>
<evidence type="ECO:0000313" key="4">
    <source>
        <dbReference type="Proteomes" id="UP000184330"/>
    </source>
</evidence>
<dbReference type="InterPro" id="IPR002347">
    <property type="entry name" value="SDR_fam"/>
</dbReference>
<dbReference type="AlphaFoldDB" id="A0A1L7XXH1"/>
<name>A0A1L7XXH1_9HELO</name>
<evidence type="ECO:0000256" key="2">
    <source>
        <dbReference type="ARBA" id="ARBA00022857"/>
    </source>
</evidence>
<protein>
    <submittedName>
        <fullName evidence="3">Related to L-2.3-butanediol dehydrogenase</fullName>
    </submittedName>
</protein>
<evidence type="ECO:0000256" key="1">
    <source>
        <dbReference type="ARBA" id="ARBA00006484"/>
    </source>
</evidence>
<dbReference type="PROSITE" id="PS00061">
    <property type="entry name" value="ADH_SHORT"/>
    <property type="match status" value="1"/>
</dbReference>
<dbReference type="PRINTS" id="PR00081">
    <property type="entry name" value="GDHRDH"/>
</dbReference>
<dbReference type="Pfam" id="PF13561">
    <property type="entry name" value="adh_short_C2"/>
    <property type="match status" value="1"/>
</dbReference>
<dbReference type="GO" id="GO:0016616">
    <property type="term" value="F:oxidoreductase activity, acting on the CH-OH group of donors, NAD or NADP as acceptor"/>
    <property type="evidence" value="ECO:0007669"/>
    <property type="project" value="TreeGrafter"/>
</dbReference>
<dbReference type="GO" id="GO:0048038">
    <property type="term" value="F:quinone binding"/>
    <property type="evidence" value="ECO:0007669"/>
    <property type="project" value="TreeGrafter"/>
</dbReference>
<dbReference type="GO" id="GO:0006633">
    <property type="term" value="P:fatty acid biosynthetic process"/>
    <property type="evidence" value="ECO:0007669"/>
    <property type="project" value="TreeGrafter"/>
</dbReference>
<sequence>MTRRYFSLDAAREGRSQGRTAIVTGSSRGIGEAIARRLANDGYAVTINDIAANKAGVDKLVDELNQTYGDRTSVGVIADVSSSSDVKAMVEASVKQLGPLTVMIANAGVCGVGAALDTSDELFAQTMSVNVNGVWNCYTHAARQMIAQGPVPTASTGYKILGASSIAAYKPFPLLAPYCASKWAIKGMTQVFAVEMAQHNINVNCYTPGIVGTAMWEKLDETLGKMQGRPKGETVRKYVQELTAMGRVSIPEDVSKVVGFLCGPDSAFVTGQNIVVDGGIVFS</sequence>
<dbReference type="FunFam" id="3.40.50.720:FF:000084">
    <property type="entry name" value="Short-chain dehydrogenase reductase"/>
    <property type="match status" value="1"/>
</dbReference>
<dbReference type="OrthoDB" id="3453177at2759"/>
<proteinExistence type="inferred from homology"/>
<dbReference type="PANTHER" id="PTHR42760">
    <property type="entry name" value="SHORT-CHAIN DEHYDROGENASES/REDUCTASES FAMILY MEMBER"/>
    <property type="match status" value="1"/>
</dbReference>